<reference evidence="2" key="1">
    <citation type="journal article" date="2023" name="G3 (Bethesda)">
        <title>Genome assembly and association tests identify interacting loci associated with vigor, precocity, and sex in interspecific pistachio rootstocks.</title>
        <authorList>
            <person name="Palmer W."/>
            <person name="Jacygrad E."/>
            <person name="Sagayaradj S."/>
            <person name="Cavanaugh K."/>
            <person name="Han R."/>
            <person name="Bertier L."/>
            <person name="Beede B."/>
            <person name="Kafkas S."/>
            <person name="Golino D."/>
            <person name="Preece J."/>
            <person name="Michelmore R."/>
        </authorList>
    </citation>
    <scope>NUCLEOTIDE SEQUENCE [LARGE SCALE GENOMIC DNA]</scope>
</reference>
<dbReference type="EMBL" id="CM047899">
    <property type="protein sequence ID" value="KAJ0101752.1"/>
    <property type="molecule type" value="Genomic_DNA"/>
</dbReference>
<dbReference type="Proteomes" id="UP001164250">
    <property type="component" value="Chromosome 3"/>
</dbReference>
<sequence>MFTSCMHIHGIPVALLPYKYPSLVSCSFKLQLYDLVENKVQGDGNCQFRSLSDQLYRSPEHHKFVREQVINQLKSYPEIYEGYVPMAYGEYLKRMSK</sequence>
<name>A0ACC1BRJ4_9ROSI</name>
<evidence type="ECO:0000313" key="2">
    <source>
        <dbReference type="Proteomes" id="UP001164250"/>
    </source>
</evidence>
<comment type="caution">
    <text evidence="1">The sequence shown here is derived from an EMBL/GenBank/DDBJ whole genome shotgun (WGS) entry which is preliminary data.</text>
</comment>
<organism evidence="1 2">
    <name type="scientific">Pistacia atlantica</name>
    <dbReference type="NCBI Taxonomy" id="434234"/>
    <lineage>
        <taxon>Eukaryota</taxon>
        <taxon>Viridiplantae</taxon>
        <taxon>Streptophyta</taxon>
        <taxon>Embryophyta</taxon>
        <taxon>Tracheophyta</taxon>
        <taxon>Spermatophyta</taxon>
        <taxon>Magnoliopsida</taxon>
        <taxon>eudicotyledons</taxon>
        <taxon>Gunneridae</taxon>
        <taxon>Pentapetalae</taxon>
        <taxon>rosids</taxon>
        <taxon>malvids</taxon>
        <taxon>Sapindales</taxon>
        <taxon>Anacardiaceae</taxon>
        <taxon>Pistacia</taxon>
    </lineage>
</organism>
<protein>
    <submittedName>
        <fullName evidence="1">Uncharacterized protein</fullName>
    </submittedName>
</protein>
<accession>A0ACC1BRJ4</accession>
<evidence type="ECO:0000313" key="1">
    <source>
        <dbReference type="EMBL" id="KAJ0101752.1"/>
    </source>
</evidence>
<keyword evidence="2" id="KW-1185">Reference proteome</keyword>
<gene>
    <name evidence="1" type="ORF">Patl1_06057</name>
</gene>
<proteinExistence type="predicted"/>